<keyword evidence="16" id="KW-0675">Receptor</keyword>
<evidence type="ECO:0000256" key="5">
    <source>
        <dbReference type="ARBA" id="ARBA00022692"/>
    </source>
</evidence>
<evidence type="ECO:0000256" key="10">
    <source>
        <dbReference type="ARBA" id="ARBA00023136"/>
    </source>
</evidence>
<dbReference type="PANTHER" id="PTHR32552">
    <property type="entry name" value="FERRICHROME IRON RECEPTOR-RELATED"/>
    <property type="match status" value="1"/>
</dbReference>
<dbReference type="InterPro" id="IPR012910">
    <property type="entry name" value="Plug_dom"/>
</dbReference>
<dbReference type="KEGG" id="chyd:H4K34_11060"/>
<dbReference type="GO" id="GO:0015344">
    <property type="term" value="F:siderophore uptake transmembrane transporter activity"/>
    <property type="evidence" value="ECO:0007669"/>
    <property type="project" value="TreeGrafter"/>
</dbReference>
<feature type="domain" description="TonB-dependent receptor plug" evidence="15">
    <location>
        <begin position="44"/>
        <end position="153"/>
    </location>
</feature>
<dbReference type="EMBL" id="CP060139">
    <property type="protein sequence ID" value="QNR22917.1"/>
    <property type="molecule type" value="Genomic_DNA"/>
</dbReference>
<protein>
    <submittedName>
        <fullName evidence="16">TonB-dependent receptor</fullName>
    </submittedName>
</protein>
<evidence type="ECO:0000259" key="14">
    <source>
        <dbReference type="Pfam" id="PF00593"/>
    </source>
</evidence>
<evidence type="ECO:0000313" key="17">
    <source>
        <dbReference type="Proteomes" id="UP000516305"/>
    </source>
</evidence>
<proteinExistence type="inferred from homology"/>
<evidence type="ECO:0000256" key="4">
    <source>
        <dbReference type="ARBA" id="ARBA00022496"/>
    </source>
</evidence>
<dbReference type="InterPro" id="IPR000531">
    <property type="entry name" value="Beta-barrel_TonB"/>
</dbReference>
<evidence type="ECO:0000256" key="1">
    <source>
        <dbReference type="ARBA" id="ARBA00004571"/>
    </source>
</evidence>
<dbReference type="Pfam" id="PF07715">
    <property type="entry name" value="Plug"/>
    <property type="match status" value="1"/>
</dbReference>
<evidence type="ECO:0000256" key="7">
    <source>
        <dbReference type="ARBA" id="ARBA00023004"/>
    </source>
</evidence>
<dbReference type="InterPro" id="IPR037066">
    <property type="entry name" value="Plug_dom_sf"/>
</dbReference>
<feature type="signal peptide" evidence="13">
    <location>
        <begin position="1"/>
        <end position="20"/>
    </location>
</feature>
<comment type="similarity">
    <text evidence="12">Belongs to the TonB-dependent receptor family.</text>
</comment>
<dbReference type="PANTHER" id="PTHR32552:SF68">
    <property type="entry name" value="FERRICHROME OUTER MEMBRANE TRANSPORTER_PHAGE RECEPTOR"/>
    <property type="match status" value="1"/>
</dbReference>
<accession>A0A7H0VB19</accession>
<dbReference type="SUPFAM" id="SSF56935">
    <property type="entry name" value="Porins"/>
    <property type="match status" value="1"/>
</dbReference>
<comment type="subcellular location">
    <subcellularLocation>
        <location evidence="1">Cell outer membrane</location>
        <topology evidence="1">Multi-pass membrane protein</topology>
    </subcellularLocation>
</comment>
<evidence type="ECO:0000256" key="3">
    <source>
        <dbReference type="ARBA" id="ARBA00022452"/>
    </source>
</evidence>
<keyword evidence="4" id="KW-0410">Iron transport</keyword>
<dbReference type="Gene3D" id="2.170.130.10">
    <property type="entry name" value="TonB-dependent receptor, plug domain"/>
    <property type="match status" value="1"/>
</dbReference>
<evidence type="ECO:0000259" key="15">
    <source>
        <dbReference type="Pfam" id="PF07715"/>
    </source>
</evidence>
<dbReference type="GO" id="GO:0009279">
    <property type="term" value="C:cell outer membrane"/>
    <property type="evidence" value="ECO:0007669"/>
    <property type="project" value="UniProtKB-SubCell"/>
</dbReference>
<dbReference type="RefSeq" id="WP_210757485.1">
    <property type="nucleotide sequence ID" value="NZ_CP060139.1"/>
</dbReference>
<evidence type="ECO:0000256" key="11">
    <source>
        <dbReference type="ARBA" id="ARBA00023237"/>
    </source>
</evidence>
<dbReference type="InterPro" id="IPR036942">
    <property type="entry name" value="Beta-barrel_TonB_sf"/>
</dbReference>
<evidence type="ECO:0000256" key="12">
    <source>
        <dbReference type="RuleBase" id="RU003357"/>
    </source>
</evidence>
<evidence type="ECO:0000313" key="16">
    <source>
        <dbReference type="EMBL" id="QNR22917.1"/>
    </source>
</evidence>
<keyword evidence="8" id="KW-0406">Ion transport</keyword>
<keyword evidence="17" id="KW-1185">Reference proteome</keyword>
<keyword evidence="6 13" id="KW-0732">Signal</keyword>
<dbReference type="Proteomes" id="UP000516305">
    <property type="component" value="Chromosome"/>
</dbReference>
<evidence type="ECO:0000256" key="2">
    <source>
        <dbReference type="ARBA" id="ARBA00022448"/>
    </source>
</evidence>
<evidence type="ECO:0000256" key="8">
    <source>
        <dbReference type="ARBA" id="ARBA00023065"/>
    </source>
</evidence>
<feature type="chain" id="PRO_5028870035" evidence="13">
    <location>
        <begin position="21"/>
        <end position="690"/>
    </location>
</feature>
<reference evidence="16 17" key="1">
    <citation type="submission" date="2020-08" db="EMBL/GenBank/DDBJ databases">
        <title>Croceimicrobium hydrocarbonivorans gen. nov., sp. nov., a novel marine bacterium isolated from a bacterial consortium that degrades polyethylene terephthalate.</title>
        <authorList>
            <person name="Liu R."/>
        </authorList>
    </citation>
    <scope>NUCLEOTIDE SEQUENCE [LARGE SCALE GENOMIC DNA]</scope>
    <source>
        <strain evidence="16 17">A20-9</strain>
    </source>
</reference>
<dbReference type="Pfam" id="PF00593">
    <property type="entry name" value="TonB_dep_Rec_b-barrel"/>
    <property type="match status" value="1"/>
</dbReference>
<keyword evidence="9 12" id="KW-0798">TonB box</keyword>
<keyword evidence="2" id="KW-0813">Transport</keyword>
<dbReference type="InterPro" id="IPR039426">
    <property type="entry name" value="TonB-dep_rcpt-like"/>
</dbReference>
<keyword evidence="7" id="KW-0408">Iron</keyword>
<feature type="domain" description="TonB-dependent receptor-like beta-barrel" evidence="14">
    <location>
        <begin position="226"/>
        <end position="655"/>
    </location>
</feature>
<keyword evidence="10 12" id="KW-0472">Membrane</keyword>
<evidence type="ECO:0000256" key="13">
    <source>
        <dbReference type="SAM" id="SignalP"/>
    </source>
</evidence>
<dbReference type="AlphaFoldDB" id="A0A7H0VB19"/>
<keyword evidence="5" id="KW-0812">Transmembrane</keyword>
<evidence type="ECO:0000256" key="6">
    <source>
        <dbReference type="ARBA" id="ARBA00022729"/>
    </source>
</evidence>
<keyword evidence="11" id="KW-0998">Cell outer membrane</keyword>
<keyword evidence="3" id="KW-1134">Transmembrane beta strand</keyword>
<organism evidence="16 17">
    <name type="scientific">Croceimicrobium hydrocarbonivorans</name>
    <dbReference type="NCBI Taxonomy" id="2761580"/>
    <lineage>
        <taxon>Bacteria</taxon>
        <taxon>Pseudomonadati</taxon>
        <taxon>Bacteroidota</taxon>
        <taxon>Flavobacteriia</taxon>
        <taxon>Flavobacteriales</taxon>
        <taxon>Owenweeksiaceae</taxon>
        <taxon>Croceimicrobium</taxon>
    </lineage>
</organism>
<name>A0A7H0VB19_9FLAO</name>
<dbReference type="Gene3D" id="2.40.170.20">
    <property type="entry name" value="TonB-dependent receptor, beta-barrel domain"/>
    <property type="match status" value="1"/>
</dbReference>
<sequence>MKRQLLVLALLGLSPSLIRAQETDTSKVHQLEEVTISTVRASADAPVAQVTLTKKQIEKVFQGQDGAFILERLSPSLVAYSESGTNFSNYGQMRLRGIDQSRINITLNGVPLNDMMDQGVFFSNFTDFGNSVESVQIQRGVGTSSNGVASYAGSVNFESISLTRQKPSTELQLTGGSFNTLRASAEVHTGLMENRTAFYARMSRLQSDGYRRHSGTESNSLFFSGGYFGDEHAVKFTAFAGNTQNDLAYSPVPLAQIKRDPRTNILNETDIDDFSQWLFQLQHTWRLGLKNSWVNTIYYGGAGGDFPYSYPDSSSPSGLTAINYPLYNDHYGWLSNFNWNSNLGSFNFGTHLYTFLRENAEYVVPNRLNPYYQDKSTKDEFSIFAKWEKAWGPLKFYADVQARQVYISLGGDASYLGEDPAIPSRDYFFLNPKAGVTYDLKSNWQLYLSFGRSGREPTRSDILGGLQVTPYNIANVRSGANVSPEYVNDLELGTRFEYQKLKVDVNAYYMTFENEIAPIGAYISEGFYQIYLNQDPSFRRGVELMADYSFLKRFNVRAQMAYLDARISTYAPVNANVVYENVRPILSPEWNGSIFLNYAVNSRLNAGIRARFLSEQFMELTNDPSLVVPASTVLDFVADWRFYKEHQISLQVNNITDALYYTYGAPAFDGTPGYLVQAPLNVYATLRLVF</sequence>
<gene>
    <name evidence="16" type="ORF">H4K34_11060</name>
</gene>
<evidence type="ECO:0000256" key="9">
    <source>
        <dbReference type="ARBA" id="ARBA00023077"/>
    </source>
</evidence>